<dbReference type="PROSITE" id="PS00198">
    <property type="entry name" value="4FE4S_FER_1"/>
    <property type="match status" value="1"/>
</dbReference>
<dbReference type="InterPro" id="IPR017896">
    <property type="entry name" value="4Fe4S_Fe-S-bd"/>
</dbReference>
<dbReference type="HOGENOM" id="CLU_020471_0_0_9"/>
<dbReference type="STRING" id="1089553.Tph_c26930"/>
<dbReference type="PANTHER" id="PTHR40447:SF1">
    <property type="entry name" value="ANAEROBIC SULFITE REDUCTASE SUBUNIT A"/>
    <property type="match status" value="1"/>
</dbReference>
<accession>K4LJ19</accession>
<dbReference type="InterPro" id="IPR039261">
    <property type="entry name" value="FNR_nucleotide-bd"/>
</dbReference>
<dbReference type="SUPFAM" id="SSF46548">
    <property type="entry name" value="alpha-helical ferredoxin"/>
    <property type="match status" value="1"/>
</dbReference>
<dbReference type="GO" id="GO:0051536">
    <property type="term" value="F:iron-sulfur cluster binding"/>
    <property type="evidence" value="ECO:0007669"/>
    <property type="project" value="UniProtKB-KW"/>
</dbReference>
<evidence type="ECO:0000313" key="6">
    <source>
        <dbReference type="EMBL" id="AFV12858.1"/>
    </source>
</evidence>
<dbReference type="Pfam" id="PF00175">
    <property type="entry name" value="NAD_binding_1"/>
    <property type="match status" value="1"/>
</dbReference>
<proteinExistence type="predicted"/>
<dbReference type="CDD" id="cd06221">
    <property type="entry name" value="sulfite_reductase_like"/>
    <property type="match status" value="1"/>
</dbReference>
<feature type="domain" description="FAD-binding FR-type" evidence="5">
    <location>
        <begin position="361"/>
        <end position="461"/>
    </location>
</feature>
<dbReference type="Pfam" id="PF17179">
    <property type="entry name" value="Fer4_22"/>
    <property type="match status" value="1"/>
</dbReference>
<keyword evidence="1" id="KW-0479">Metal-binding</keyword>
<evidence type="ECO:0000259" key="5">
    <source>
        <dbReference type="PROSITE" id="PS51384"/>
    </source>
</evidence>
<dbReference type="InterPro" id="IPR017900">
    <property type="entry name" value="4Fe4S_Fe_S_CS"/>
</dbReference>
<dbReference type="PROSITE" id="PS51379">
    <property type="entry name" value="4FE4S_FER_2"/>
    <property type="match status" value="2"/>
</dbReference>
<dbReference type="EMBL" id="CP003732">
    <property type="protein sequence ID" value="AFV12858.1"/>
    <property type="molecule type" value="Genomic_DNA"/>
</dbReference>
<dbReference type="PROSITE" id="PS51384">
    <property type="entry name" value="FAD_FR"/>
    <property type="match status" value="1"/>
</dbReference>
<organism evidence="6 7">
    <name type="scientific">Thermacetogenium phaeum (strain ATCC BAA-254 / DSM 26808 / PB)</name>
    <dbReference type="NCBI Taxonomy" id="1089553"/>
    <lineage>
        <taxon>Bacteria</taxon>
        <taxon>Bacillati</taxon>
        <taxon>Bacillota</taxon>
        <taxon>Clostridia</taxon>
        <taxon>Thermoanaerobacterales</taxon>
        <taxon>Thermoanaerobacteraceae</taxon>
        <taxon>Thermacetogenium</taxon>
    </lineage>
</organism>
<dbReference type="Gene3D" id="1.10.1060.10">
    <property type="entry name" value="Alpha-helical ferredoxin"/>
    <property type="match status" value="1"/>
</dbReference>
<dbReference type="InterPro" id="IPR017927">
    <property type="entry name" value="FAD-bd_FR_type"/>
</dbReference>
<dbReference type="SUPFAM" id="SSF52343">
    <property type="entry name" value="Ferredoxin reductase-like, C-terminal NADP-linked domain"/>
    <property type="match status" value="1"/>
</dbReference>
<dbReference type="Pfam" id="PF10418">
    <property type="entry name" value="DHODB_Fe-S_bind"/>
    <property type="match status" value="1"/>
</dbReference>
<dbReference type="eggNOG" id="COG0479">
    <property type="taxonomic scope" value="Bacteria"/>
</dbReference>
<evidence type="ECO:0000256" key="2">
    <source>
        <dbReference type="ARBA" id="ARBA00023004"/>
    </source>
</evidence>
<dbReference type="OrthoDB" id="9796486at2"/>
<dbReference type="InterPro" id="IPR017938">
    <property type="entry name" value="Riboflavin_synthase-like_b-brl"/>
</dbReference>
<dbReference type="InterPro" id="IPR019480">
    <property type="entry name" value="Dihydroorotate_DH_Fe-S-bd"/>
</dbReference>
<dbReference type="InterPro" id="IPR001709">
    <property type="entry name" value="Flavoprot_Pyr_Nucl_cyt_Rdtase"/>
</dbReference>
<dbReference type="SUPFAM" id="SSF63380">
    <property type="entry name" value="Riboflavin synthase domain-like"/>
    <property type="match status" value="1"/>
</dbReference>
<dbReference type="Proteomes" id="UP000000467">
    <property type="component" value="Chromosome"/>
</dbReference>
<dbReference type="eggNOG" id="COG0543">
    <property type="taxonomic scope" value="Bacteria"/>
</dbReference>
<reference evidence="6 7" key="1">
    <citation type="journal article" date="2012" name="BMC Genomics">
        <title>Genome-guided analysis of physiological and morphological traits of the fermentative acetate oxidizer Thermacetogenium phaeum.</title>
        <authorList>
            <person name="Oehler D."/>
            <person name="Poehlein A."/>
            <person name="Leimbach A."/>
            <person name="Muller N."/>
            <person name="Daniel R."/>
            <person name="Gottschalk G."/>
            <person name="Schink B."/>
        </authorList>
    </citation>
    <scope>NUCLEOTIDE SEQUENCE [LARGE SCALE GENOMIC DNA]</scope>
    <source>
        <strain evidence="7">ATCC BAA-254 / DSM 26808 / PB</strain>
    </source>
</reference>
<feature type="domain" description="4Fe-4S ferredoxin-type" evidence="4">
    <location>
        <begin position="221"/>
        <end position="252"/>
    </location>
</feature>
<keyword evidence="7" id="KW-1185">Reference proteome</keyword>
<feature type="domain" description="4Fe-4S ferredoxin-type" evidence="4">
    <location>
        <begin position="302"/>
        <end position="330"/>
    </location>
</feature>
<name>K4LJ19_THEPS</name>
<keyword evidence="3" id="KW-0411">Iron-sulfur</keyword>
<keyword evidence="2" id="KW-0408">Iron</keyword>
<dbReference type="GO" id="GO:0046872">
    <property type="term" value="F:metal ion binding"/>
    <property type="evidence" value="ECO:0007669"/>
    <property type="project" value="UniProtKB-KW"/>
</dbReference>
<dbReference type="Gene3D" id="2.40.30.10">
    <property type="entry name" value="Translation factors"/>
    <property type="match status" value="1"/>
</dbReference>
<evidence type="ECO:0000256" key="3">
    <source>
        <dbReference type="ARBA" id="ARBA00023014"/>
    </source>
</evidence>
<dbReference type="InterPro" id="IPR009051">
    <property type="entry name" value="Helical_ferredxn"/>
</dbReference>
<evidence type="ECO:0000313" key="7">
    <source>
        <dbReference type="Proteomes" id="UP000000467"/>
    </source>
</evidence>
<sequence>MEAFVLPKAELGSFVAKLKKDYEVVGPVAKGEKFVFAAIDDTEALRLDYDTTILPPTKKFIHMPGEVLFEFEGAVEKKKDVPEVGKRVLFGVHPCDLNGLLSLDKVFLETYPDPYYKARRENTAIVVLNCVAPCENGFCGSFNTGPEADYGFDLSLTDIGDKYVVVVGSEKGRELAAGLAAAADEDLVAGKKALRSCQHDMTRRISVGGDLGTFLHQNFDHPVWLELKEECLACGSCTTVCPTCYCFGVKDYVDLTLEKGERQRYWDSCMFYEFSRVALDHIFMPDRTARLKQRMYHKLAYYKQQFGVNGCVGCGRCVTACIKHIDPVDVVARIQSSPGPAKEVRLYKPPAKKVVPEINPWEPQKAVIKSIKQQTPDVRTYTFSFVDPKVQEAYTYDPGVFNLISVFGVGESAISISSCADVKGSFDHTIRAVGNVTNALAQLKEGDIVGIRGPFGFGWPVEEMKGKDVLLVAGGIGLAPLRPVIKYIQARRSEYGTFEILYGCRTPEGMLFTDEYDEWRRIPDTRLHLTVDFCPPGVEWGHSIGVVTTLFDKISVGKENTIVVTCGPDIMMKFVVLDLLKRGWSPEQIYVSLERRMSCGIKKCGNCQMGPVFVCQDGPVFRYADIMDIPGGVF</sequence>
<dbReference type="PRINTS" id="PR00371">
    <property type="entry name" value="FPNCR"/>
</dbReference>
<dbReference type="PANTHER" id="PTHR40447">
    <property type="entry name" value="ANAEROBIC SULFITE REDUCTASE SUBUNIT A"/>
    <property type="match status" value="1"/>
</dbReference>
<dbReference type="GO" id="GO:0016491">
    <property type="term" value="F:oxidoreductase activity"/>
    <property type="evidence" value="ECO:0007669"/>
    <property type="project" value="InterPro"/>
</dbReference>
<dbReference type="InterPro" id="IPR001433">
    <property type="entry name" value="OxRdtase_FAD/NAD-bd"/>
</dbReference>
<dbReference type="KEGG" id="tpz:Tph_c26930"/>
<gene>
    <name evidence="6" type="ordered locus">Tph_c26930</name>
</gene>
<dbReference type="AlphaFoldDB" id="K4LJ19"/>
<protein>
    <submittedName>
        <fullName evidence="6">Putative FAD and NAD-binding oxidoreductase</fullName>
    </submittedName>
</protein>
<dbReference type="PRINTS" id="PR00406">
    <property type="entry name" value="CYTB5RDTASE"/>
</dbReference>
<dbReference type="RefSeq" id="WP_015051718.1">
    <property type="nucleotide sequence ID" value="NC_018870.1"/>
</dbReference>
<evidence type="ECO:0000259" key="4">
    <source>
        <dbReference type="PROSITE" id="PS51379"/>
    </source>
</evidence>
<dbReference type="Gene3D" id="3.40.50.80">
    <property type="entry name" value="Nucleotide-binding domain of ferredoxin-NADP reductase (FNR) module"/>
    <property type="match status" value="1"/>
</dbReference>
<evidence type="ECO:0000256" key="1">
    <source>
        <dbReference type="ARBA" id="ARBA00022723"/>
    </source>
</evidence>